<dbReference type="Proteomes" id="UP000006055">
    <property type="component" value="Chromosome"/>
</dbReference>
<dbReference type="KEGG" id="dti:Desti_0047"/>
<organism evidence="1 2">
    <name type="scientific">Desulfomonile tiedjei (strain ATCC 49306 / DSM 6799 / DCB-1)</name>
    <dbReference type="NCBI Taxonomy" id="706587"/>
    <lineage>
        <taxon>Bacteria</taxon>
        <taxon>Pseudomonadati</taxon>
        <taxon>Thermodesulfobacteriota</taxon>
        <taxon>Desulfomonilia</taxon>
        <taxon>Desulfomonilales</taxon>
        <taxon>Desulfomonilaceae</taxon>
        <taxon>Desulfomonile</taxon>
    </lineage>
</organism>
<dbReference type="AlphaFoldDB" id="I4BZQ6"/>
<protein>
    <submittedName>
        <fullName evidence="1">Uncharacterized protein</fullName>
    </submittedName>
</protein>
<gene>
    <name evidence="1" type="ordered locus">Desti_0047</name>
</gene>
<sequence>MGIRAIAKTSFIPRSNTRYWWGSASLPDHFVDIIDHIEDVPARRPAPTNTPILNQSLIFATVYMKLLRSDFEKKLRSALPRADLSKLHPGRSRASAATRYSFGTQLLRAGRTSKMLVYLILEIALCEVHIIGAAKSWSLIQCRLCDV</sequence>
<keyword evidence="2" id="KW-1185">Reference proteome</keyword>
<evidence type="ECO:0000313" key="2">
    <source>
        <dbReference type="Proteomes" id="UP000006055"/>
    </source>
</evidence>
<proteinExistence type="predicted"/>
<dbReference type="STRING" id="706587.Desti_0047"/>
<name>I4BZQ6_DESTA</name>
<dbReference type="EMBL" id="CP003360">
    <property type="protein sequence ID" value="AFM22797.1"/>
    <property type="molecule type" value="Genomic_DNA"/>
</dbReference>
<accession>I4BZQ6</accession>
<dbReference type="HOGENOM" id="CLU_1765087_0_0_7"/>
<reference evidence="2" key="1">
    <citation type="submission" date="2012-06" db="EMBL/GenBank/DDBJ databases">
        <title>Complete sequence of chromosome of Desulfomonile tiedjei DSM 6799.</title>
        <authorList>
            <person name="Lucas S."/>
            <person name="Copeland A."/>
            <person name="Lapidus A."/>
            <person name="Glavina del Rio T."/>
            <person name="Dalin E."/>
            <person name="Tice H."/>
            <person name="Bruce D."/>
            <person name="Goodwin L."/>
            <person name="Pitluck S."/>
            <person name="Peters L."/>
            <person name="Ovchinnikova G."/>
            <person name="Zeytun A."/>
            <person name="Lu M."/>
            <person name="Kyrpides N."/>
            <person name="Mavromatis K."/>
            <person name="Ivanova N."/>
            <person name="Brettin T."/>
            <person name="Detter J.C."/>
            <person name="Han C."/>
            <person name="Larimer F."/>
            <person name="Land M."/>
            <person name="Hauser L."/>
            <person name="Markowitz V."/>
            <person name="Cheng J.-F."/>
            <person name="Hugenholtz P."/>
            <person name="Woyke T."/>
            <person name="Wu D."/>
            <person name="Spring S."/>
            <person name="Schroeder M."/>
            <person name="Brambilla E."/>
            <person name="Klenk H.-P."/>
            <person name="Eisen J.A."/>
        </authorList>
    </citation>
    <scope>NUCLEOTIDE SEQUENCE [LARGE SCALE GENOMIC DNA]</scope>
    <source>
        <strain evidence="2">ATCC 49306 / DSM 6799 / DCB-1</strain>
    </source>
</reference>
<evidence type="ECO:0000313" key="1">
    <source>
        <dbReference type="EMBL" id="AFM22797.1"/>
    </source>
</evidence>